<dbReference type="KEGG" id="pvw:HU752_006080"/>
<evidence type="ECO:0000313" key="1">
    <source>
        <dbReference type="EMBL" id="QXI29522.1"/>
    </source>
</evidence>
<dbReference type="EMBL" id="CP077093">
    <property type="protein sequence ID" value="QXI29522.1"/>
    <property type="molecule type" value="Genomic_DNA"/>
</dbReference>
<dbReference type="RefSeq" id="WP_186681086.1">
    <property type="nucleotide sequence ID" value="NZ_CP077093.1"/>
</dbReference>
<evidence type="ECO:0000313" key="2">
    <source>
        <dbReference type="Proteomes" id="UP000634530"/>
    </source>
</evidence>
<gene>
    <name evidence="1" type="ORF">HU752_006080</name>
</gene>
<dbReference type="Proteomes" id="UP000634530">
    <property type="component" value="Chromosome"/>
</dbReference>
<organism evidence="1 2">
    <name type="scientific">Pseudomonas vanderleydeniana</name>
    <dbReference type="NCBI Taxonomy" id="2745495"/>
    <lineage>
        <taxon>Bacteria</taxon>
        <taxon>Pseudomonadati</taxon>
        <taxon>Pseudomonadota</taxon>
        <taxon>Gammaproteobacteria</taxon>
        <taxon>Pseudomonadales</taxon>
        <taxon>Pseudomonadaceae</taxon>
        <taxon>Pseudomonas</taxon>
    </lineage>
</organism>
<accession>A0A9E6PNH1</accession>
<name>A0A9E6PNH1_9PSED</name>
<proteinExistence type="predicted"/>
<dbReference type="AlphaFoldDB" id="A0A9E6PNH1"/>
<reference evidence="1 2" key="1">
    <citation type="journal article" date="2020" name="Microorganisms">
        <title>Reliable Identification of Environmental Pseudomonas Isolates Using the rpoD Gene.</title>
        <authorList>
            <consortium name="The Broad Institute Genome Sequencing Platform"/>
            <person name="Girard L."/>
            <person name="Lood C."/>
            <person name="Rokni-Zadeh H."/>
            <person name="van Noort V."/>
            <person name="Lavigne R."/>
            <person name="De Mot R."/>
        </authorList>
    </citation>
    <scope>NUCLEOTIDE SEQUENCE [LARGE SCALE GENOMIC DNA]</scope>
    <source>
        <strain evidence="1 2">RW8P3</strain>
    </source>
</reference>
<keyword evidence="2" id="KW-1185">Reference proteome</keyword>
<protein>
    <submittedName>
        <fullName evidence="1">Uncharacterized protein</fullName>
    </submittedName>
</protein>
<reference evidence="1 2" key="2">
    <citation type="journal article" date="2021" name="Microorganisms">
        <title>The Ever-Expanding Pseudomonas Genus: Description of 43 New Species and Partition of the Pseudomonas putida Group.</title>
        <authorList>
            <person name="Girard L."/>
            <person name="Lood C."/>
            <person name="Hofte M."/>
            <person name="Vandamme P."/>
            <person name="Rokni-Zadeh H."/>
            <person name="van Noort V."/>
            <person name="Lavigne R."/>
            <person name="De Mot R."/>
        </authorList>
    </citation>
    <scope>NUCLEOTIDE SEQUENCE [LARGE SCALE GENOMIC DNA]</scope>
    <source>
        <strain evidence="1 2">RW8P3</strain>
    </source>
</reference>
<sequence length="160" mass="17847">MDIQKSQAFGRHGITFYISRFSVTSINRHELTTLYFHEARMANWELSRRLRELYDRMLARDLPCAMGVVVSKPLTRQQADLLNEQRSDLAVLVGSIFGGIVSGISKMTSLWAAREGRKFSQSQLRTYHAGDVIVGIEAHVNGGIGPQRTVTSLLIPTQAG</sequence>